<evidence type="ECO:0000256" key="1">
    <source>
        <dbReference type="SAM" id="MobiDB-lite"/>
    </source>
</evidence>
<dbReference type="OrthoDB" id="5383784at2759"/>
<keyword evidence="2" id="KW-1133">Transmembrane helix</keyword>
<keyword evidence="2" id="KW-0472">Membrane</keyword>
<dbReference type="RefSeq" id="XP_047767580.1">
    <property type="nucleotide sequence ID" value="XM_047911314.1"/>
</dbReference>
<proteinExistence type="predicted"/>
<feature type="transmembrane region" description="Helical" evidence="2">
    <location>
        <begin position="442"/>
        <end position="461"/>
    </location>
</feature>
<organism evidence="3 4">
    <name type="scientific">Passalora fulva</name>
    <name type="common">Tomato leaf mold</name>
    <name type="synonym">Cladosporium fulvum</name>
    <dbReference type="NCBI Taxonomy" id="5499"/>
    <lineage>
        <taxon>Eukaryota</taxon>
        <taxon>Fungi</taxon>
        <taxon>Dikarya</taxon>
        <taxon>Ascomycota</taxon>
        <taxon>Pezizomycotina</taxon>
        <taxon>Dothideomycetes</taxon>
        <taxon>Dothideomycetidae</taxon>
        <taxon>Mycosphaerellales</taxon>
        <taxon>Mycosphaerellaceae</taxon>
        <taxon>Fulvia</taxon>
    </lineage>
</organism>
<feature type="transmembrane region" description="Helical" evidence="2">
    <location>
        <begin position="211"/>
        <end position="231"/>
    </location>
</feature>
<accession>A0A9Q8UUQ6</accession>
<keyword evidence="4" id="KW-1185">Reference proteome</keyword>
<sequence length="540" mass="60885">MGRQQYLNRLAFGRSAFEDPEPVIEAEQRPQEDGDDGEYRQQYDSKGRPVNPAVDAIDAELRKAQNEVLELVGVVERKDQSDRATEVRNRASREQRQALLFAENDNGEVLEYTLSPISFFSHLWAESILQRVHVGFYDTSRSMWDIIASECRAVRTASGNQRLAMILPGLGDTIAHLCVRMPLILAAEQIVGRLQTYFSRRCKSRKSRERMYTALIIGFQTFLAAIDIALLPMEFHCSAQRLGLAPQLPLIPPLKAFLPWHRDSFHRFGWLPLLGLTSPVGLLLFHKALHYDADEEKIPICSLFTSFRYPTIAEHPTSSQLTPLERPALREDPLGWLLHQTWSARTSLMQRSGWNVVKMSTRPRDDEFENNTTLHWDYDDIDTKPPPVHRSTALAHLPAQYLASIIDCFFIRLLTLPFESFMLRSIAQSFMSSSTTTKTAQGISAAAYLYTPLGGGPFGALFRSPLSASSWTSAGFYLSRLGLAIALTTSIDAIIFFGVYKATKYVGRKYFQWGRGETGLGSHQTRRERLLSQGSNASAS</sequence>
<feature type="transmembrane region" description="Helical" evidence="2">
    <location>
        <begin position="481"/>
        <end position="500"/>
    </location>
</feature>
<reference evidence="3" key="1">
    <citation type="submission" date="2021-12" db="EMBL/GenBank/DDBJ databases">
        <authorList>
            <person name="Zaccaron A."/>
            <person name="Stergiopoulos I."/>
        </authorList>
    </citation>
    <scope>NUCLEOTIDE SEQUENCE</scope>
    <source>
        <strain evidence="3">Race5_Kim</strain>
    </source>
</reference>
<dbReference type="EMBL" id="CP090172">
    <property type="protein sequence ID" value="UJO23214.1"/>
    <property type="molecule type" value="Genomic_DNA"/>
</dbReference>
<reference evidence="3" key="2">
    <citation type="journal article" date="2022" name="Microb. Genom.">
        <title>A chromosome-scale genome assembly of the tomato pathogen Cladosporium fulvum reveals a compartmentalized genome architecture and the presence of a dispensable chromosome.</title>
        <authorList>
            <person name="Zaccaron A.Z."/>
            <person name="Chen L.H."/>
            <person name="Samaras A."/>
            <person name="Stergiopoulos I."/>
        </authorList>
    </citation>
    <scope>NUCLEOTIDE SEQUENCE</scope>
    <source>
        <strain evidence="3">Race5_Kim</strain>
    </source>
</reference>
<gene>
    <name evidence="3" type="ORF">CLAFUR5_12166</name>
</gene>
<keyword evidence="2" id="KW-0812">Transmembrane</keyword>
<dbReference type="KEGG" id="ffu:CLAFUR5_12166"/>
<feature type="compositionally biased region" description="Basic and acidic residues" evidence="1">
    <location>
        <begin position="26"/>
        <end position="47"/>
    </location>
</feature>
<evidence type="ECO:0000313" key="4">
    <source>
        <dbReference type="Proteomes" id="UP000756132"/>
    </source>
</evidence>
<evidence type="ECO:0000256" key="2">
    <source>
        <dbReference type="SAM" id="Phobius"/>
    </source>
</evidence>
<dbReference type="Proteomes" id="UP000756132">
    <property type="component" value="Chromosome 10"/>
</dbReference>
<protein>
    <submittedName>
        <fullName evidence="3">Uncharacterized protein</fullName>
    </submittedName>
</protein>
<feature type="region of interest" description="Disordered" evidence="1">
    <location>
        <begin position="1"/>
        <end position="51"/>
    </location>
</feature>
<dbReference type="GeneID" id="71992044"/>
<evidence type="ECO:0000313" key="3">
    <source>
        <dbReference type="EMBL" id="UJO23214.1"/>
    </source>
</evidence>
<dbReference type="OMA" id="WDIIASE"/>
<name>A0A9Q8UUQ6_PASFU</name>
<dbReference type="AlphaFoldDB" id="A0A9Q8UUQ6"/>